<dbReference type="Proteomes" id="UP001335737">
    <property type="component" value="Unassembled WGS sequence"/>
</dbReference>
<feature type="chain" id="PRO_5045451765" evidence="4">
    <location>
        <begin position="22"/>
        <end position="339"/>
    </location>
</feature>
<comment type="caution">
    <text evidence="5">The sequence shown here is derived from an EMBL/GenBank/DDBJ whole genome shotgun (WGS) entry which is preliminary data.</text>
</comment>
<dbReference type="Pfam" id="PF03480">
    <property type="entry name" value="DctP"/>
    <property type="match status" value="1"/>
</dbReference>
<evidence type="ECO:0000256" key="3">
    <source>
        <dbReference type="ARBA" id="ARBA00022729"/>
    </source>
</evidence>
<dbReference type="Gene3D" id="3.40.190.170">
    <property type="entry name" value="Bacterial extracellular solute-binding protein, family 7"/>
    <property type="match status" value="1"/>
</dbReference>
<dbReference type="RefSeq" id="WP_327606929.1">
    <property type="nucleotide sequence ID" value="NZ_JARZFX010000002.1"/>
</dbReference>
<accession>A0ABU6KE82</accession>
<dbReference type="NCBIfam" id="NF037995">
    <property type="entry name" value="TRAP_S1"/>
    <property type="match status" value="1"/>
</dbReference>
<sequence length="339" mass="38185">MKKIISLLFVLVVIAVLGACGSEDSTSGSEDGIQEHSIILTHDVPDTHIKHQASEKFKEYIESESDGKITVEIYGNNTLFDTANQYQNVASNNTQFIISDMSRMVDVHPAFNIPSLPFLFDSNEASMEFWQGESGQEILESFEKDGVKGLAVWPNGTKHIMNNGTAITSPEDVNGLKLRVQGGQLLNETYAALNANSQSMGIDELYTSIETGVVDGLENTFGALESFNFDEVTDYLTVTGHNRIDYVLQTNTEFWDSLNEPTKELIENGIKEATEYAVQTSDRLNEESFERLVERENVEIIELTEDQIEVFRQTFEPLYDKWAPEIGEKHLEEIYNNRN</sequence>
<dbReference type="PANTHER" id="PTHR33376">
    <property type="match status" value="1"/>
</dbReference>
<keyword evidence="2" id="KW-0813">Transport</keyword>
<keyword evidence="6" id="KW-1185">Reference proteome</keyword>
<name>A0ABU6KE82_9BACI</name>
<gene>
    <name evidence="5" type="ORF">QGM71_07695</name>
</gene>
<dbReference type="NCBIfam" id="TIGR00787">
    <property type="entry name" value="dctP"/>
    <property type="match status" value="1"/>
</dbReference>
<evidence type="ECO:0000256" key="4">
    <source>
        <dbReference type="SAM" id="SignalP"/>
    </source>
</evidence>
<evidence type="ECO:0000313" key="5">
    <source>
        <dbReference type="EMBL" id="MEC5423378.1"/>
    </source>
</evidence>
<dbReference type="InterPro" id="IPR038404">
    <property type="entry name" value="TRAP_DctP_sf"/>
</dbReference>
<dbReference type="PROSITE" id="PS51257">
    <property type="entry name" value="PROKAR_LIPOPROTEIN"/>
    <property type="match status" value="1"/>
</dbReference>
<dbReference type="InterPro" id="IPR018389">
    <property type="entry name" value="DctP_fam"/>
</dbReference>
<evidence type="ECO:0000313" key="6">
    <source>
        <dbReference type="Proteomes" id="UP001335737"/>
    </source>
</evidence>
<reference evidence="5 6" key="1">
    <citation type="journal article" date="2024" name="Int. J. Syst. Evol. Microbiol.">
        <title>Virgibacillus tibetensis sp. nov., isolated from salt lake on the Tibetan Plateau of China.</title>
        <authorList>
            <person name="Phurbu D."/>
            <person name="Liu Z.-X."/>
            <person name="Wang R."/>
            <person name="Zheng Y.-Y."/>
            <person name="Liu H.-C."/>
            <person name="Zhou Y.-G."/>
            <person name="Yu Y.-J."/>
            <person name="Li A.-H."/>
        </authorList>
    </citation>
    <scope>NUCLEOTIDE SEQUENCE [LARGE SCALE GENOMIC DNA]</scope>
    <source>
        <strain evidence="5 6">C22-A2</strain>
    </source>
</reference>
<comment type="similarity">
    <text evidence="1">Belongs to the bacterial solute-binding protein 7 family.</text>
</comment>
<dbReference type="PANTHER" id="PTHR33376:SF7">
    <property type="entry name" value="C4-DICARBOXYLATE-BINDING PROTEIN DCTB"/>
    <property type="match status" value="1"/>
</dbReference>
<organism evidence="5 6">
    <name type="scientific">Virgibacillus tibetensis</name>
    <dbReference type="NCBI Taxonomy" id="3042313"/>
    <lineage>
        <taxon>Bacteria</taxon>
        <taxon>Bacillati</taxon>
        <taxon>Bacillota</taxon>
        <taxon>Bacilli</taxon>
        <taxon>Bacillales</taxon>
        <taxon>Bacillaceae</taxon>
        <taxon>Virgibacillus</taxon>
    </lineage>
</organism>
<evidence type="ECO:0000256" key="2">
    <source>
        <dbReference type="ARBA" id="ARBA00022448"/>
    </source>
</evidence>
<evidence type="ECO:0000256" key="1">
    <source>
        <dbReference type="ARBA" id="ARBA00009023"/>
    </source>
</evidence>
<feature type="signal peptide" evidence="4">
    <location>
        <begin position="1"/>
        <end position="21"/>
    </location>
</feature>
<protein>
    <submittedName>
        <fullName evidence="5">DctP family TRAP transporter solute-binding subunit</fullName>
    </submittedName>
</protein>
<proteinExistence type="inferred from homology"/>
<dbReference type="PIRSF" id="PIRSF006470">
    <property type="entry name" value="DctB"/>
    <property type="match status" value="1"/>
</dbReference>
<dbReference type="EMBL" id="JARZFX010000002">
    <property type="protein sequence ID" value="MEC5423378.1"/>
    <property type="molecule type" value="Genomic_DNA"/>
</dbReference>
<dbReference type="InterPro" id="IPR004682">
    <property type="entry name" value="TRAP_DctP"/>
</dbReference>
<keyword evidence="3 4" id="KW-0732">Signal</keyword>